<dbReference type="InterPro" id="IPR029071">
    <property type="entry name" value="Ubiquitin-like_domsf"/>
</dbReference>
<sequence length="127" mass="14287">MSNRSRCASVRKWKNKGRLLISNISNVSNISNLTVISTNRYSPDQQRLIFVGKQFEDGRTPLDYNIQKESTFHLVGDDTMGCREESRGPSYGYRNGGVCIPQFFCVSGLERSTLEQFVLGATSPLFP</sequence>
<dbReference type="Proteomes" id="UP000703661">
    <property type="component" value="Unassembled WGS sequence"/>
</dbReference>
<evidence type="ECO:0000313" key="2">
    <source>
        <dbReference type="EMBL" id="KAG0019037.1"/>
    </source>
</evidence>
<dbReference type="InterPro" id="IPR050158">
    <property type="entry name" value="Ubiquitin_ubiquitin-like"/>
</dbReference>
<protein>
    <recommendedName>
        <fullName evidence="1">Ubiquitin-like domain-containing protein</fullName>
    </recommendedName>
</protein>
<dbReference type="EMBL" id="JAAAID010000316">
    <property type="protein sequence ID" value="KAG0019037.1"/>
    <property type="molecule type" value="Genomic_DNA"/>
</dbReference>
<dbReference type="SMART" id="SM00213">
    <property type="entry name" value="UBQ"/>
    <property type="match status" value="1"/>
</dbReference>
<dbReference type="PRINTS" id="PR00348">
    <property type="entry name" value="UBIQUITIN"/>
</dbReference>
<evidence type="ECO:0000259" key="1">
    <source>
        <dbReference type="PROSITE" id="PS50053"/>
    </source>
</evidence>
<dbReference type="Gene3D" id="3.10.20.90">
    <property type="entry name" value="Phosphatidylinositol 3-kinase Catalytic Subunit, Chain A, domain 1"/>
    <property type="match status" value="1"/>
</dbReference>
<dbReference type="AlphaFoldDB" id="A0A9P6N027"/>
<proteinExistence type="predicted"/>
<organism evidence="2 3">
    <name type="scientific">Entomortierella chlamydospora</name>
    <dbReference type="NCBI Taxonomy" id="101097"/>
    <lineage>
        <taxon>Eukaryota</taxon>
        <taxon>Fungi</taxon>
        <taxon>Fungi incertae sedis</taxon>
        <taxon>Mucoromycota</taxon>
        <taxon>Mortierellomycotina</taxon>
        <taxon>Mortierellomycetes</taxon>
        <taxon>Mortierellales</taxon>
        <taxon>Mortierellaceae</taxon>
        <taxon>Entomortierella</taxon>
    </lineage>
</organism>
<evidence type="ECO:0000313" key="3">
    <source>
        <dbReference type="Proteomes" id="UP000703661"/>
    </source>
</evidence>
<name>A0A9P6N027_9FUNG</name>
<dbReference type="SUPFAM" id="SSF54236">
    <property type="entry name" value="Ubiquitin-like"/>
    <property type="match status" value="1"/>
</dbReference>
<keyword evidence="3" id="KW-1185">Reference proteome</keyword>
<dbReference type="InterPro" id="IPR019956">
    <property type="entry name" value="Ubiquitin_dom"/>
</dbReference>
<dbReference type="PROSITE" id="PS50053">
    <property type="entry name" value="UBIQUITIN_2"/>
    <property type="match status" value="1"/>
</dbReference>
<dbReference type="InterPro" id="IPR000626">
    <property type="entry name" value="Ubiquitin-like_dom"/>
</dbReference>
<reference evidence="2" key="1">
    <citation type="journal article" date="2020" name="Fungal Divers.">
        <title>Resolving the Mortierellaceae phylogeny through synthesis of multi-gene phylogenetics and phylogenomics.</title>
        <authorList>
            <person name="Vandepol N."/>
            <person name="Liber J."/>
            <person name="Desiro A."/>
            <person name="Na H."/>
            <person name="Kennedy M."/>
            <person name="Barry K."/>
            <person name="Grigoriev I.V."/>
            <person name="Miller A.N."/>
            <person name="O'Donnell K."/>
            <person name="Stajich J.E."/>
            <person name="Bonito G."/>
        </authorList>
    </citation>
    <scope>NUCLEOTIDE SEQUENCE</scope>
    <source>
        <strain evidence="2">NRRL 2769</strain>
    </source>
</reference>
<comment type="caution">
    <text evidence="2">The sequence shown here is derived from an EMBL/GenBank/DDBJ whole genome shotgun (WGS) entry which is preliminary data.</text>
</comment>
<gene>
    <name evidence="2" type="ORF">BGZ80_006406</name>
</gene>
<dbReference type="PANTHER" id="PTHR10666">
    <property type="entry name" value="UBIQUITIN"/>
    <property type="match status" value="1"/>
</dbReference>
<dbReference type="Pfam" id="PF00240">
    <property type="entry name" value="ubiquitin"/>
    <property type="match status" value="1"/>
</dbReference>
<feature type="domain" description="Ubiquitin-like" evidence="1">
    <location>
        <begin position="43"/>
        <end position="81"/>
    </location>
</feature>
<accession>A0A9P6N027</accession>